<comment type="caution">
    <text evidence="1">The sequence shown here is derived from an EMBL/GenBank/DDBJ whole genome shotgun (WGS) entry which is preliminary data.</text>
</comment>
<accession>A0A7C1F7K5</accession>
<reference evidence="1" key="1">
    <citation type="journal article" date="2020" name="mSystems">
        <title>Genome- and Community-Level Interaction Insights into Carbon Utilization and Element Cycling Functions of Hydrothermarchaeota in Hydrothermal Sediment.</title>
        <authorList>
            <person name="Zhou Z."/>
            <person name="Liu Y."/>
            <person name="Xu W."/>
            <person name="Pan J."/>
            <person name="Luo Z.H."/>
            <person name="Li M."/>
        </authorList>
    </citation>
    <scope>NUCLEOTIDE SEQUENCE [LARGE SCALE GENOMIC DNA]</scope>
    <source>
        <strain evidence="1">SpSt-301</strain>
    </source>
</reference>
<sequence length="61" mass="6192">MGGGMLLVALGCGRLPEIFGIAARHSFVVFGTMEGEVFAGLAACGVGSTASAFPVYFYETG</sequence>
<organism evidence="1">
    <name type="scientific">Ammonifex degensii</name>
    <dbReference type="NCBI Taxonomy" id="42838"/>
    <lineage>
        <taxon>Bacteria</taxon>
        <taxon>Bacillati</taxon>
        <taxon>Bacillota</taxon>
        <taxon>Clostridia</taxon>
        <taxon>Thermoanaerobacterales</taxon>
        <taxon>Thermoanaerobacteraceae</taxon>
        <taxon>Ammonifex</taxon>
    </lineage>
</organism>
<dbReference type="AlphaFoldDB" id="A0A7C1F7K5"/>
<protein>
    <submittedName>
        <fullName evidence="1">Uncharacterized protein</fullName>
    </submittedName>
</protein>
<name>A0A7C1F7K5_9THEO</name>
<proteinExistence type="predicted"/>
<gene>
    <name evidence="1" type="ORF">ENQ35_01240</name>
</gene>
<evidence type="ECO:0000313" key="1">
    <source>
        <dbReference type="EMBL" id="HDW51362.1"/>
    </source>
</evidence>
<dbReference type="EMBL" id="DSMV01000083">
    <property type="protein sequence ID" value="HDW51362.1"/>
    <property type="molecule type" value="Genomic_DNA"/>
</dbReference>